<proteinExistence type="predicted"/>
<reference evidence="1 2" key="1">
    <citation type="submission" date="2016-03" db="EMBL/GenBank/DDBJ databases">
        <title>Complete genome sequence of Pedobacter cryoconitis PAMC 27485.</title>
        <authorList>
            <person name="Lee J."/>
            <person name="Kim O.-S."/>
        </authorList>
    </citation>
    <scope>NUCLEOTIDE SEQUENCE [LARGE SCALE GENOMIC DNA]</scope>
    <source>
        <strain evidence="1 2">PAMC 27485</strain>
    </source>
</reference>
<dbReference type="PATRIC" id="fig|188932.3.peg.5184"/>
<dbReference type="PROSITE" id="PS51257">
    <property type="entry name" value="PROKAR_LIPOPROTEIN"/>
    <property type="match status" value="1"/>
</dbReference>
<gene>
    <name evidence="1" type="ORF">AY601_5001</name>
</gene>
<sequence>MKEKTKTLSIVIFMIIICSCKKTISPTTAIPVKQDLEIAGNWSLNQTVNILTDKNGKLFIDSVKAIKGYTDDLSFDKKGFRIKDKVVSYSIVNIKNENYIKYAVYDSVIMLKLIKKDNISFVLESSDSTSSQQRITKYYFQKD</sequence>
<evidence type="ECO:0000313" key="2">
    <source>
        <dbReference type="Proteomes" id="UP000071561"/>
    </source>
</evidence>
<name>A0A127VKM7_9SPHI</name>
<dbReference type="RefSeq" id="WP_157288102.1">
    <property type="nucleotide sequence ID" value="NZ_CP014504.1"/>
</dbReference>
<keyword evidence="2" id="KW-1185">Reference proteome</keyword>
<organism evidence="1 2">
    <name type="scientific">Pedobacter cryoconitis</name>
    <dbReference type="NCBI Taxonomy" id="188932"/>
    <lineage>
        <taxon>Bacteria</taxon>
        <taxon>Pseudomonadati</taxon>
        <taxon>Bacteroidota</taxon>
        <taxon>Sphingobacteriia</taxon>
        <taxon>Sphingobacteriales</taxon>
        <taxon>Sphingobacteriaceae</taxon>
        <taxon>Pedobacter</taxon>
    </lineage>
</organism>
<accession>A0A127VKM7</accession>
<dbReference type="AlphaFoldDB" id="A0A127VKM7"/>
<protein>
    <recommendedName>
        <fullName evidence="3">Lipocalin-like domain-containing protein</fullName>
    </recommendedName>
</protein>
<evidence type="ECO:0000313" key="1">
    <source>
        <dbReference type="EMBL" id="AMQ01818.1"/>
    </source>
</evidence>
<dbReference type="Proteomes" id="UP000071561">
    <property type="component" value="Chromosome"/>
</dbReference>
<dbReference type="KEGG" id="pcm:AY601_5001"/>
<dbReference type="EMBL" id="CP014504">
    <property type="protein sequence ID" value="AMQ01818.1"/>
    <property type="molecule type" value="Genomic_DNA"/>
</dbReference>
<evidence type="ECO:0008006" key="3">
    <source>
        <dbReference type="Google" id="ProtNLM"/>
    </source>
</evidence>